<dbReference type="CDD" id="cd12956">
    <property type="entry name" value="CBM_SusE-F_like"/>
    <property type="match status" value="2"/>
</dbReference>
<evidence type="ECO:0000313" key="2">
    <source>
        <dbReference type="EMBL" id="SDB97522.1"/>
    </source>
</evidence>
<accession>A0A1G6HTF9</accession>
<proteinExistence type="predicted"/>
<keyword evidence="1" id="KW-0732">Signal</keyword>
<evidence type="ECO:0008006" key="4">
    <source>
        <dbReference type="Google" id="ProtNLM"/>
    </source>
</evidence>
<evidence type="ECO:0000313" key="3">
    <source>
        <dbReference type="Proteomes" id="UP000199452"/>
    </source>
</evidence>
<gene>
    <name evidence="2" type="ORF">SAMN05216323_101318</name>
</gene>
<dbReference type="SUPFAM" id="SSF49265">
    <property type="entry name" value="Fibronectin type III"/>
    <property type="match status" value="1"/>
</dbReference>
<name>A0A1G6HTF9_9BACT</name>
<dbReference type="Proteomes" id="UP000199452">
    <property type="component" value="Unassembled WGS sequence"/>
</dbReference>
<dbReference type="AlphaFoldDB" id="A0A1G6HTF9"/>
<dbReference type="PROSITE" id="PS51257">
    <property type="entry name" value="PROKAR_LIPOPROTEIN"/>
    <property type="match status" value="1"/>
</dbReference>
<dbReference type="RefSeq" id="WP_092436556.1">
    <property type="nucleotide sequence ID" value="NZ_FMYP01000013.1"/>
</dbReference>
<organism evidence="2 3">
    <name type="scientific">Williamwhitmania taraxaci</name>
    <dbReference type="NCBI Taxonomy" id="1640674"/>
    <lineage>
        <taxon>Bacteria</taxon>
        <taxon>Pseudomonadati</taxon>
        <taxon>Bacteroidota</taxon>
        <taxon>Bacteroidia</taxon>
        <taxon>Bacteroidales</taxon>
        <taxon>Williamwhitmaniaceae</taxon>
        <taxon>Williamwhitmania</taxon>
    </lineage>
</organism>
<dbReference type="InterPro" id="IPR036116">
    <property type="entry name" value="FN3_sf"/>
</dbReference>
<reference evidence="2 3" key="1">
    <citation type="submission" date="2016-09" db="EMBL/GenBank/DDBJ databases">
        <authorList>
            <person name="Capua I."/>
            <person name="De Benedictis P."/>
            <person name="Joannis T."/>
            <person name="Lombin L.H."/>
            <person name="Cattoli G."/>
        </authorList>
    </citation>
    <scope>NUCLEOTIDE SEQUENCE [LARGE SCALE GENOMIC DNA]</scope>
    <source>
        <strain evidence="2 3">A7P-90m</strain>
    </source>
</reference>
<sequence>MKKILLRSLTSFFAVTMLFVACTKEDKDVTLESKLATSETTKIFNTSATVIGFVVSTGSGISEKGVCYSTSPEPTIAGDKVIFTADSVITATFEVTLTGLDFATKYYARAYAITVGGVLYGEELSFTTLPNVPTVTTAVFTAMSGTTAQGGGEVSDDGRGAITQRGVCYSVLPNPTLEHCKDSITSDGKAVGTFTSSISKLKQKTKYYVKAFATNSGGTGYGTEVSFTTPASIVKLYAAGAFQGWDPAAAKDSLMNTETDPIVRGFIYFPAAGEFKFVAQKSWTGTAYGLGSAAGILSTAADAGNLSVPSAGYYQFAIDMINMTYTAIKTDWGIIGSGTAGGWDSDQNMTYSAFFRSWFATIPLTAGEIKFRANDGWDINFGGPDGKLTAGGDNIAVSTAGTYSVMMNLSSPNNYKYSVTQWGIIGSATAGGWDSDQNMTPNANNTWTITANLTVGEFKFRANDGWDINLGGTPSNISWGGDNIVVSTAGTYTITLDLVNGTYTIL</sequence>
<keyword evidence="3" id="KW-1185">Reference proteome</keyword>
<dbReference type="GO" id="GO:2001070">
    <property type="term" value="F:starch binding"/>
    <property type="evidence" value="ECO:0007669"/>
    <property type="project" value="InterPro"/>
</dbReference>
<dbReference type="Gene3D" id="2.60.40.3620">
    <property type="match status" value="3"/>
</dbReference>
<dbReference type="GO" id="GO:0019867">
    <property type="term" value="C:outer membrane"/>
    <property type="evidence" value="ECO:0007669"/>
    <property type="project" value="InterPro"/>
</dbReference>
<dbReference type="STRING" id="1640674.SAMN05216323_101318"/>
<evidence type="ECO:0000256" key="1">
    <source>
        <dbReference type="SAM" id="SignalP"/>
    </source>
</evidence>
<dbReference type="EMBL" id="FMYP01000013">
    <property type="protein sequence ID" value="SDB97522.1"/>
    <property type="molecule type" value="Genomic_DNA"/>
</dbReference>
<dbReference type="OrthoDB" id="975117at2"/>
<feature type="signal peptide" evidence="1">
    <location>
        <begin position="1"/>
        <end position="23"/>
    </location>
</feature>
<feature type="chain" id="PRO_5011591315" description="SusE outer membrane protein" evidence="1">
    <location>
        <begin position="24"/>
        <end position="506"/>
    </location>
</feature>
<protein>
    <recommendedName>
        <fullName evidence="4">SusE outer membrane protein</fullName>
    </recommendedName>
</protein>
<dbReference type="CDD" id="cd12967">
    <property type="entry name" value="CBM_SusE-F_like_u1"/>
    <property type="match status" value="1"/>
</dbReference>